<feature type="transmembrane region" description="Helical" evidence="1">
    <location>
        <begin position="39"/>
        <end position="57"/>
    </location>
</feature>
<proteinExistence type="predicted"/>
<protein>
    <submittedName>
        <fullName evidence="2">Uncharacterized protein</fullName>
    </submittedName>
</protein>
<dbReference type="EMBL" id="GBRH01280909">
    <property type="protein sequence ID" value="JAD16986.1"/>
    <property type="molecule type" value="Transcribed_RNA"/>
</dbReference>
<keyword evidence="1" id="KW-0812">Transmembrane</keyword>
<evidence type="ECO:0000313" key="2">
    <source>
        <dbReference type="EMBL" id="JAD16986.1"/>
    </source>
</evidence>
<accession>A0A0A8XT00</accession>
<feature type="transmembrane region" description="Helical" evidence="1">
    <location>
        <begin position="63"/>
        <end position="82"/>
    </location>
</feature>
<keyword evidence="1" id="KW-0472">Membrane</keyword>
<dbReference type="AlphaFoldDB" id="A0A0A8XT00"/>
<organism evidence="2">
    <name type="scientific">Arundo donax</name>
    <name type="common">Giant reed</name>
    <name type="synonym">Donax arundinaceus</name>
    <dbReference type="NCBI Taxonomy" id="35708"/>
    <lineage>
        <taxon>Eukaryota</taxon>
        <taxon>Viridiplantae</taxon>
        <taxon>Streptophyta</taxon>
        <taxon>Embryophyta</taxon>
        <taxon>Tracheophyta</taxon>
        <taxon>Spermatophyta</taxon>
        <taxon>Magnoliopsida</taxon>
        <taxon>Liliopsida</taxon>
        <taxon>Poales</taxon>
        <taxon>Poaceae</taxon>
        <taxon>PACMAD clade</taxon>
        <taxon>Arundinoideae</taxon>
        <taxon>Arundineae</taxon>
        <taxon>Arundo</taxon>
    </lineage>
</organism>
<feature type="transmembrane region" description="Helical" evidence="1">
    <location>
        <begin position="6"/>
        <end position="27"/>
    </location>
</feature>
<name>A0A0A8XT00_ARUDO</name>
<reference evidence="2" key="1">
    <citation type="submission" date="2014-09" db="EMBL/GenBank/DDBJ databases">
        <authorList>
            <person name="Magalhaes I.L.F."/>
            <person name="Oliveira U."/>
            <person name="Santos F.R."/>
            <person name="Vidigal T.H.D.A."/>
            <person name="Brescovit A.D."/>
            <person name="Santos A.J."/>
        </authorList>
    </citation>
    <scope>NUCLEOTIDE SEQUENCE</scope>
    <source>
        <tissue evidence="2">Shoot tissue taken approximately 20 cm above the soil surface</tissue>
    </source>
</reference>
<evidence type="ECO:0000256" key="1">
    <source>
        <dbReference type="SAM" id="Phobius"/>
    </source>
</evidence>
<reference evidence="2" key="2">
    <citation type="journal article" date="2015" name="Data Brief">
        <title>Shoot transcriptome of the giant reed, Arundo donax.</title>
        <authorList>
            <person name="Barrero R.A."/>
            <person name="Guerrero F.D."/>
            <person name="Moolhuijzen P."/>
            <person name="Goolsby J.A."/>
            <person name="Tidwell J."/>
            <person name="Bellgard S.E."/>
            <person name="Bellgard M.I."/>
        </authorList>
    </citation>
    <scope>NUCLEOTIDE SEQUENCE</scope>
    <source>
        <tissue evidence="2">Shoot tissue taken approximately 20 cm above the soil surface</tissue>
    </source>
</reference>
<sequence>MFNYVQILQYICVPLIHDMVLFSFCNIMFYEYICSSPNSVICGTAVYLVLLIMSHYFVGHFEIGMLILLRNLLFFFLSNNVFSFECRYGNIHA</sequence>
<keyword evidence="1" id="KW-1133">Transmembrane helix</keyword>